<keyword evidence="3" id="KW-1185">Reference proteome</keyword>
<feature type="domain" description="NACHT-associated inactive Restriction Endonuclease 2" evidence="1">
    <location>
        <begin position="5"/>
        <end position="123"/>
    </location>
</feature>
<dbReference type="Pfam" id="PF22723">
    <property type="entry name" value="NA-iREase2"/>
    <property type="match status" value="1"/>
</dbReference>
<dbReference type="SUPFAM" id="SSF141571">
    <property type="entry name" value="Pentapeptide repeat-like"/>
    <property type="match status" value="1"/>
</dbReference>
<reference evidence="2 3" key="1">
    <citation type="submission" date="2018-03" db="EMBL/GenBank/DDBJ databases">
        <title>Genomic Encyclopedia of Archaeal and Bacterial Type Strains, Phase II (KMG-II): from individual species to whole genera.</title>
        <authorList>
            <person name="Goeker M."/>
        </authorList>
    </citation>
    <scope>NUCLEOTIDE SEQUENCE [LARGE SCALE GENOMIC DNA]</scope>
    <source>
        <strain evidence="2 3">DSM 24859</strain>
    </source>
</reference>
<dbReference type="Gene3D" id="2.160.20.80">
    <property type="entry name" value="E3 ubiquitin-protein ligase SopA"/>
    <property type="match status" value="1"/>
</dbReference>
<dbReference type="RefSeq" id="WP_146151357.1">
    <property type="nucleotide sequence ID" value="NZ_PYAW01000005.1"/>
</dbReference>
<sequence length="705" mass="81898">MNVSELDRLYNLYRFQKLPLKNNKVTAYAFTSRYFANADIVINDPSIEHTVLENYKKEVSALGFNINIRAYTSLEEAEKKLFEGFFDPVSASLTVKKSYEDYKNKITDVIFSNYTYICSEYYDAQLEEYKNDNIVDKIVTDFSAEGPVLVVLEAAAGFGKTSTSFEVLNKLTKKFEGNKIPLFIELSRNRQAPIFKYVLYDEIERKFTGISLELVRKHIIEGRIPVIIDGFDELLKSTNKDKKGEKFEEAEPMLDTIRELLQIDAKIILTTRKTAIFDGDDFHTWIEKNSSSFEFRRYSLSSPTIKDWIDPTREKALQRAGLNLKSISNPVLLSYLRNMSEKEFTECLKNTDLVIEGYIEKLLNREKERQALIMANDEQENILELVSTHFVLHDITSESKDVLEKLIFSNKRELLFSIVKRYPASDNMTIDSLTAKLTMHAFLDRKGESEQKIGFVNDFILGTFVGKNLINDKDEWICTERFVDFLLTAYTPRNTNTKNKIYDLINDTLFDILPSSKRIFIDNYLKGGINHDLSNEYIEGIEFRNTFHFNKIVENCIFLDCEFYNIELSFETFRKVNFINCAFIDCNIHIGQVISNEIDFTNCKADPNFLINYSDQRIITNDKEVEINSFEKHVLERFWPAGRDRFTAHKREGTLRMGVPSEEVTNIDLAIDSLIKRGIIIKERGKFSVELNIEHIKEIKQILGR</sequence>
<protein>
    <recommendedName>
        <fullName evidence="1">NACHT-associated inactive Restriction Endonuclease 2 domain-containing protein</fullName>
    </recommendedName>
</protein>
<accession>A0A2P8HFH9</accession>
<evidence type="ECO:0000313" key="2">
    <source>
        <dbReference type="EMBL" id="PSL44988.1"/>
    </source>
</evidence>
<dbReference type="Proteomes" id="UP000240971">
    <property type="component" value="Unassembled WGS sequence"/>
</dbReference>
<dbReference type="AlphaFoldDB" id="A0A2P8HFH9"/>
<evidence type="ECO:0000259" key="1">
    <source>
        <dbReference type="Pfam" id="PF22723"/>
    </source>
</evidence>
<evidence type="ECO:0000313" key="3">
    <source>
        <dbReference type="Proteomes" id="UP000240971"/>
    </source>
</evidence>
<dbReference type="InterPro" id="IPR027417">
    <property type="entry name" value="P-loop_NTPase"/>
</dbReference>
<organism evidence="2 3">
    <name type="scientific">Chitinophaga niastensis</name>
    <dbReference type="NCBI Taxonomy" id="536980"/>
    <lineage>
        <taxon>Bacteria</taxon>
        <taxon>Pseudomonadati</taxon>
        <taxon>Bacteroidota</taxon>
        <taxon>Chitinophagia</taxon>
        <taxon>Chitinophagales</taxon>
        <taxon>Chitinophagaceae</taxon>
        <taxon>Chitinophaga</taxon>
    </lineage>
</organism>
<comment type="caution">
    <text evidence="2">The sequence shown here is derived from an EMBL/GenBank/DDBJ whole genome shotgun (WGS) entry which is preliminary data.</text>
</comment>
<name>A0A2P8HFH9_CHINA</name>
<dbReference type="InterPro" id="IPR055007">
    <property type="entry name" value="NA-iREase2_dom"/>
</dbReference>
<dbReference type="OrthoDB" id="67652at2"/>
<proteinExistence type="predicted"/>
<dbReference type="Gene3D" id="3.40.50.300">
    <property type="entry name" value="P-loop containing nucleotide triphosphate hydrolases"/>
    <property type="match status" value="1"/>
</dbReference>
<gene>
    <name evidence="2" type="ORF">CLV51_105363</name>
</gene>
<dbReference type="EMBL" id="PYAW01000005">
    <property type="protein sequence ID" value="PSL44988.1"/>
    <property type="molecule type" value="Genomic_DNA"/>
</dbReference>
<dbReference type="SUPFAM" id="SSF52540">
    <property type="entry name" value="P-loop containing nucleoside triphosphate hydrolases"/>
    <property type="match status" value="1"/>
</dbReference>